<dbReference type="UniPathway" id="UPA00109">
    <property type="reaction ID" value="UER00189"/>
</dbReference>
<dbReference type="Pfam" id="PF00121">
    <property type="entry name" value="TIM"/>
    <property type="match status" value="1"/>
</dbReference>
<dbReference type="GO" id="GO:0004807">
    <property type="term" value="F:triose-phosphate isomerase activity"/>
    <property type="evidence" value="ECO:0007669"/>
    <property type="project" value="UniProtKB-UniRule"/>
</dbReference>
<evidence type="ECO:0000313" key="12">
    <source>
        <dbReference type="Proteomes" id="UP000002257"/>
    </source>
</evidence>
<dbReference type="UniPathway" id="UPA00138"/>
<feature type="binding site" evidence="9">
    <location>
        <position position="219"/>
    </location>
    <ligand>
        <name>substrate</name>
    </ligand>
</feature>
<dbReference type="Gene3D" id="3.20.20.70">
    <property type="entry name" value="Aldolase class I"/>
    <property type="match status" value="1"/>
</dbReference>
<dbReference type="HAMAP" id="MF_00147_B">
    <property type="entry name" value="TIM_B"/>
    <property type="match status" value="1"/>
</dbReference>
<feature type="active site" description="Proton acceptor" evidence="9">
    <location>
        <position position="174"/>
    </location>
</feature>
<comment type="pathway">
    <text evidence="9 10">Carbohydrate biosynthesis; gluconeogenesis.</text>
</comment>
<dbReference type="PROSITE" id="PS00171">
    <property type="entry name" value="TIM_1"/>
    <property type="match status" value="1"/>
</dbReference>
<dbReference type="PROSITE" id="PS51440">
    <property type="entry name" value="TIM_2"/>
    <property type="match status" value="1"/>
</dbReference>
<dbReference type="EMBL" id="CP001280">
    <property type="protein sequence ID" value="ACK49480.1"/>
    <property type="molecule type" value="Genomic_DNA"/>
</dbReference>
<evidence type="ECO:0000256" key="10">
    <source>
        <dbReference type="RuleBase" id="RU363013"/>
    </source>
</evidence>
<feature type="active site" description="Electrophile" evidence="9">
    <location>
        <position position="104"/>
    </location>
</feature>
<evidence type="ECO:0000256" key="2">
    <source>
        <dbReference type="ARBA" id="ARBA00004680"/>
    </source>
</evidence>
<feature type="binding site" evidence="9">
    <location>
        <begin position="17"/>
        <end position="19"/>
    </location>
    <ligand>
        <name>substrate</name>
    </ligand>
</feature>
<comment type="pathway">
    <text evidence="2 9 10">Carbohydrate degradation; glycolysis; D-glyceraldehyde 3-phosphate from glycerone phosphate: step 1/1.</text>
</comment>
<proteinExistence type="inferred from homology"/>
<dbReference type="PANTHER" id="PTHR21139:SF42">
    <property type="entry name" value="TRIOSEPHOSPHATE ISOMERASE"/>
    <property type="match status" value="1"/>
</dbReference>
<dbReference type="InterPro" id="IPR020861">
    <property type="entry name" value="Triosephosphate_isomerase_AS"/>
</dbReference>
<reference evidence="11 12" key="1">
    <citation type="journal article" date="2010" name="J. Bacteriol.">
        <title>Complete genome sequence of the aerobic facultative methanotroph Methylocella silvestris BL2.</title>
        <authorList>
            <person name="Chen Y."/>
            <person name="Crombie A."/>
            <person name="Rahman M.T."/>
            <person name="Dedysh S.N."/>
            <person name="Liesack W."/>
            <person name="Stott M.B."/>
            <person name="Alam M."/>
            <person name="Theisen A.R."/>
            <person name="Murrell J.C."/>
            <person name="Dunfield P.F."/>
        </authorList>
    </citation>
    <scope>NUCLEOTIDE SEQUENCE [LARGE SCALE GENOMIC DNA]</scope>
    <source>
        <strain evidence="12">DSM 15510 / CIP 108128 / LMG 27833 / NCIMB 13906 / BL2</strain>
    </source>
</reference>
<keyword evidence="6 9" id="KW-0963">Cytoplasm</keyword>
<sequence length="263" mass="27457">MTNGPSRSERRPLVAGNWKMNGLRKDLVEAEKICVAAAAGEAGEAEVVICLPATLLISAAPACHAAGVGLGGQHCHGEPKGPFTGDLSAEMLRDAGASYVILGHSERRAGHNEGNAAVREKTRGAFRAGLTAIVCVGETRGQREAGDALPIVGSQLTGSIPGEATPQNLVIAYEPVWAIGTGLTPTLRDIAEMHRFIRERVGVDLPRIRDGIRILYGGSVKPNNAADLMRVPNVDGALVGGASLTAKDFMGIAGVYRDYCLAS</sequence>
<feature type="binding site" evidence="9">
    <location>
        <begin position="240"/>
        <end position="241"/>
    </location>
    <ligand>
        <name>substrate</name>
    </ligand>
</feature>
<dbReference type="FunFam" id="3.20.20.70:FF:000016">
    <property type="entry name" value="Triosephosphate isomerase"/>
    <property type="match status" value="1"/>
</dbReference>
<dbReference type="OrthoDB" id="9809429at2"/>
<dbReference type="UniPathway" id="UPA01066"/>
<comment type="function">
    <text evidence="9">Involved in the gluconeogenesis. Catalyzes stereospecifically the conversion of dihydroxyacetone phosphate (DHAP) to D-glyceraldehyde-3-phosphate (G3P).</text>
</comment>
<dbReference type="InterPro" id="IPR000652">
    <property type="entry name" value="Triosephosphate_isomerase"/>
</dbReference>
<accession>B8EJS6</accession>
<dbReference type="GO" id="GO:0046166">
    <property type="term" value="P:glyceraldehyde-3-phosphate biosynthetic process"/>
    <property type="evidence" value="ECO:0007669"/>
    <property type="project" value="TreeGrafter"/>
</dbReference>
<dbReference type="Proteomes" id="UP000002257">
    <property type="component" value="Chromosome"/>
</dbReference>
<dbReference type="CDD" id="cd00311">
    <property type="entry name" value="TIM"/>
    <property type="match status" value="1"/>
</dbReference>
<comment type="similarity">
    <text evidence="4 9 10">Belongs to the triosephosphate isomerase family.</text>
</comment>
<feature type="binding site" evidence="9">
    <location>
        <position position="180"/>
    </location>
    <ligand>
        <name>substrate</name>
    </ligand>
</feature>
<comment type="subunit">
    <text evidence="9 10">Homodimer.</text>
</comment>
<dbReference type="InterPro" id="IPR013785">
    <property type="entry name" value="Aldolase_TIM"/>
</dbReference>
<dbReference type="HOGENOM" id="CLU_024251_2_1_5"/>
<dbReference type="AlphaFoldDB" id="B8EJS6"/>
<dbReference type="KEGG" id="msl:Msil_0508"/>
<evidence type="ECO:0000256" key="1">
    <source>
        <dbReference type="ARBA" id="ARBA00000148"/>
    </source>
</evidence>
<dbReference type="InterPro" id="IPR035990">
    <property type="entry name" value="TIM_sf"/>
</dbReference>
<evidence type="ECO:0000256" key="3">
    <source>
        <dbReference type="ARBA" id="ARBA00004939"/>
    </source>
</evidence>
<comment type="subcellular location">
    <subcellularLocation>
        <location evidence="9 10">Cytoplasm</location>
    </subcellularLocation>
</comment>
<protein>
    <recommendedName>
        <fullName evidence="9 10">Triosephosphate isomerase</fullName>
        <shortName evidence="9">TIM</shortName>
        <shortName evidence="9">TPI</shortName>
        <ecNumber evidence="9 10">5.3.1.1</ecNumber>
    </recommendedName>
    <alternativeName>
        <fullName evidence="9">Triose-phosphate isomerase</fullName>
    </alternativeName>
</protein>
<evidence type="ECO:0000256" key="9">
    <source>
        <dbReference type="HAMAP-Rule" id="MF_00147"/>
    </source>
</evidence>
<dbReference type="eggNOG" id="COG0149">
    <property type="taxonomic scope" value="Bacteria"/>
</dbReference>
<comment type="pathway">
    <text evidence="3">Carbohydrate metabolism; erythritol degradation.</text>
</comment>
<dbReference type="SUPFAM" id="SSF51351">
    <property type="entry name" value="Triosephosphate isomerase (TIM)"/>
    <property type="match status" value="1"/>
</dbReference>
<keyword evidence="8 9" id="KW-0413">Isomerase</keyword>
<dbReference type="InterPro" id="IPR022896">
    <property type="entry name" value="TrioseP_Isoase_bac/euk"/>
</dbReference>
<gene>
    <name evidence="9" type="primary">tpiA</name>
    <name evidence="11" type="ordered locus">Msil_0508</name>
</gene>
<dbReference type="EC" id="5.3.1.1" evidence="9 10"/>
<dbReference type="GO" id="GO:0005829">
    <property type="term" value="C:cytosol"/>
    <property type="evidence" value="ECO:0007669"/>
    <property type="project" value="TreeGrafter"/>
</dbReference>
<evidence type="ECO:0000256" key="6">
    <source>
        <dbReference type="ARBA" id="ARBA00022490"/>
    </source>
</evidence>
<dbReference type="GO" id="GO:0006094">
    <property type="term" value="P:gluconeogenesis"/>
    <property type="evidence" value="ECO:0007669"/>
    <property type="project" value="UniProtKB-UniRule"/>
</dbReference>
<keyword evidence="5 9" id="KW-0312">Gluconeogenesis</keyword>
<comment type="catalytic activity">
    <reaction evidence="9 10">
        <text>D-glyceraldehyde 3-phosphate = dihydroxyacetone phosphate</text>
        <dbReference type="Rhea" id="RHEA:18585"/>
        <dbReference type="ChEBI" id="CHEBI:57642"/>
        <dbReference type="ChEBI" id="CHEBI:59776"/>
        <dbReference type="EC" id="5.3.1.1"/>
    </reaction>
</comment>
<name>B8EJS6_METSB</name>
<dbReference type="GO" id="GO:0019563">
    <property type="term" value="P:glycerol catabolic process"/>
    <property type="evidence" value="ECO:0007669"/>
    <property type="project" value="TreeGrafter"/>
</dbReference>
<organism evidence="11 12">
    <name type="scientific">Methylocella silvestris (strain DSM 15510 / CIP 108128 / LMG 27833 / NCIMB 13906 / BL2)</name>
    <dbReference type="NCBI Taxonomy" id="395965"/>
    <lineage>
        <taxon>Bacteria</taxon>
        <taxon>Pseudomonadati</taxon>
        <taxon>Pseudomonadota</taxon>
        <taxon>Alphaproteobacteria</taxon>
        <taxon>Hyphomicrobiales</taxon>
        <taxon>Beijerinckiaceae</taxon>
        <taxon>Methylocella</taxon>
    </lineage>
</organism>
<dbReference type="PANTHER" id="PTHR21139">
    <property type="entry name" value="TRIOSEPHOSPHATE ISOMERASE"/>
    <property type="match status" value="1"/>
</dbReference>
<evidence type="ECO:0000313" key="11">
    <source>
        <dbReference type="EMBL" id="ACK49480.1"/>
    </source>
</evidence>
<dbReference type="STRING" id="395965.Msil_0508"/>
<dbReference type="GO" id="GO:0006096">
    <property type="term" value="P:glycolytic process"/>
    <property type="evidence" value="ECO:0007669"/>
    <property type="project" value="UniProtKB-UniRule"/>
</dbReference>
<evidence type="ECO:0000256" key="4">
    <source>
        <dbReference type="ARBA" id="ARBA00007422"/>
    </source>
</evidence>
<keyword evidence="7 9" id="KW-0324">Glycolysis</keyword>
<evidence type="ECO:0000256" key="8">
    <source>
        <dbReference type="ARBA" id="ARBA00023235"/>
    </source>
</evidence>
<comment type="catalytic activity">
    <reaction evidence="1">
        <text>L-erythrulose 1-phosphate = D-erythrulose 4-phosphate</text>
        <dbReference type="Rhea" id="RHEA:49588"/>
        <dbReference type="ChEBI" id="CHEBI:58002"/>
        <dbReference type="ChEBI" id="CHEBI:90796"/>
        <dbReference type="EC" id="5.3.1.33"/>
    </reaction>
</comment>
<evidence type="ECO:0000256" key="7">
    <source>
        <dbReference type="ARBA" id="ARBA00023152"/>
    </source>
</evidence>
<evidence type="ECO:0000256" key="5">
    <source>
        <dbReference type="ARBA" id="ARBA00022432"/>
    </source>
</evidence>
<dbReference type="NCBIfam" id="TIGR00419">
    <property type="entry name" value="tim"/>
    <property type="match status" value="1"/>
</dbReference>
<dbReference type="RefSeq" id="WP_012589550.1">
    <property type="nucleotide sequence ID" value="NC_011666.1"/>
</dbReference>
<keyword evidence="12" id="KW-1185">Reference proteome</keyword>